<proteinExistence type="predicted"/>
<protein>
    <submittedName>
        <fullName evidence="1">Uncharacterized protein</fullName>
    </submittedName>
</protein>
<dbReference type="Proteomes" id="UP000824105">
    <property type="component" value="Unassembled WGS sequence"/>
</dbReference>
<dbReference type="EMBL" id="DXBF01000008">
    <property type="protein sequence ID" value="HIZ61309.1"/>
    <property type="molecule type" value="Genomic_DNA"/>
</dbReference>
<reference evidence="1" key="1">
    <citation type="journal article" date="2021" name="PeerJ">
        <title>Extensive microbial diversity within the chicken gut microbiome revealed by metagenomics and culture.</title>
        <authorList>
            <person name="Gilroy R."/>
            <person name="Ravi A."/>
            <person name="Getino M."/>
            <person name="Pursley I."/>
            <person name="Horton D.L."/>
            <person name="Alikhan N.F."/>
            <person name="Baker D."/>
            <person name="Gharbi K."/>
            <person name="Hall N."/>
            <person name="Watson M."/>
            <person name="Adriaenssens E.M."/>
            <person name="Foster-Nyarko E."/>
            <person name="Jarju S."/>
            <person name="Secka A."/>
            <person name="Antonio M."/>
            <person name="Oren A."/>
            <person name="Chaudhuri R.R."/>
            <person name="La Ragione R."/>
            <person name="Hildebrand F."/>
            <person name="Pallen M.J."/>
        </authorList>
    </citation>
    <scope>NUCLEOTIDE SEQUENCE</scope>
    <source>
        <strain evidence="1">CHK188-11489</strain>
    </source>
</reference>
<evidence type="ECO:0000313" key="2">
    <source>
        <dbReference type="Proteomes" id="UP000824105"/>
    </source>
</evidence>
<accession>A0A9D2FHH2</accession>
<comment type="caution">
    <text evidence="1">The sequence shown here is derived from an EMBL/GenBank/DDBJ whole genome shotgun (WGS) entry which is preliminary data.</text>
</comment>
<name>A0A9D2FHH2_9FIRM</name>
<reference evidence="1" key="2">
    <citation type="submission" date="2021-04" db="EMBL/GenBank/DDBJ databases">
        <authorList>
            <person name="Gilroy R."/>
        </authorList>
    </citation>
    <scope>NUCLEOTIDE SEQUENCE</scope>
    <source>
        <strain evidence="1">CHK188-11489</strain>
    </source>
</reference>
<evidence type="ECO:0000313" key="1">
    <source>
        <dbReference type="EMBL" id="HIZ61309.1"/>
    </source>
</evidence>
<dbReference type="AlphaFoldDB" id="A0A9D2FHH2"/>
<organism evidence="1 2">
    <name type="scientific">Candidatus Gemmiger avistercoris</name>
    <dbReference type="NCBI Taxonomy" id="2838606"/>
    <lineage>
        <taxon>Bacteria</taxon>
        <taxon>Bacillati</taxon>
        <taxon>Bacillota</taxon>
        <taxon>Clostridia</taxon>
        <taxon>Eubacteriales</taxon>
        <taxon>Gemmiger</taxon>
    </lineage>
</organism>
<gene>
    <name evidence="1" type="ORF">H9724_00850</name>
</gene>
<sequence>MESNDAKISTFASALAEKAVLDVLLARLFQQDYARNVSFVRADAERLVEVRLL</sequence>